<evidence type="ECO:0000256" key="2">
    <source>
        <dbReference type="SAM" id="SignalP"/>
    </source>
</evidence>
<sequence length="109" mass="11517">MNKLSLAILLSLAGMAGFANAQSGITESTDPAKIAAIEQRARELGQVQPAVEAGKPMPAMHHGDRHHEKKHHGMKHHGDKRHGMMHPPGHGERAVPVAPSAPMAPAPGK</sequence>
<keyword evidence="4" id="KW-1185">Reference proteome</keyword>
<dbReference type="EMBL" id="BAAAZE010000010">
    <property type="protein sequence ID" value="GAA4027438.1"/>
    <property type="molecule type" value="Genomic_DNA"/>
</dbReference>
<reference evidence="4" key="1">
    <citation type="journal article" date="2019" name="Int. J. Syst. Evol. Microbiol.">
        <title>The Global Catalogue of Microorganisms (GCM) 10K type strain sequencing project: providing services to taxonomists for standard genome sequencing and annotation.</title>
        <authorList>
            <consortium name="The Broad Institute Genomics Platform"/>
            <consortium name="The Broad Institute Genome Sequencing Center for Infectious Disease"/>
            <person name="Wu L."/>
            <person name="Ma J."/>
        </authorList>
    </citation>
    <scope>NUCLEOTIDE SEQUENCE [LARGE SCALE GENOMIC DNA]</scope>
    <source>
        <strain evidence="4">JCM 16673</strain>
    </source>
</reference>
<gene>
    <name evidence="3" type="ORF">GCM10022212_26930</name>
</gene>
<proteinExistence type="predicted"/>
<accession>A0ABP7TKF3</accession>
<feature type="signal peptide" evidence="2">
    <location>
        <begin position="1"/>
        <end position="21"/>
    </location>
</feature>
<protein>
    <submittedName>
        <fullName evidence="3">Uncharacterized protein</fullName>
    </submittedName>
</protein>
<feature type="region of interest" description="Disordered" evidence="1">
    <location>
        <begin position="54"/>
        <end position="109"/>
    </location>
</feature>
<evidence type="ECO:0000313" key="4">
    <source>
        <dbReference type="Proteomes" id="UP001501353"/>
    </source>
</evidence>
<evidence type="ECO:0000313" key="3">
    <source>
        <dbReference type="EMBL" id="GAA4027438.1"/>
    </source>
</evidence>
<dbReference type="RefSeq" id="WP_344763875.1">
    <property type="nucleotide sequence ID" value="NZ_BAAAZE010000010.1"/>
</dbReference>
<name>A0ABP7TKF3_9BURK</name>
<feature type="compositionally biased region" description="Basic residues" evidence="1">
    <location>
        <begin position="67"/>
        <end position="84"/>
    </location>
</feature>
<evidence type="ECO:0000256" key="1">
    <source>
        <dbReference type="SAM" id="MobiDB-lite"/>
    </source>
</evidence>
<comment type="caution">
    <text evidence="3">The sequence shown here is derived from an EMBL/GenBank/DDBJ whole genome shotgun (WGS) entry which is preliminary data.</text>
</comment>
<dbReference type="Proteomes" id="UP001501353">
    <property type="component" value="Unassembled WGS sequence"/>
</dbReference>
<feature type="chain" id="PRO_5047124505" evidence="2">
    <location>
        <begin position="22"/>
        <end position="109"/>
    </location>
</feature>
<organism evidence="3 4">
    <name type="scientific">Actimicrobium antarcticum</name>
    <dbReference type="NCBI Taxonomy" id="1051899"/>
    <lineage>
        <taxon>Bacteria</taxon>
        <taxon>Pseudomonadati</taxon>
        <taxon>Pseudomonadota</taxon>
        <taxon>Betaproteobacteria</taxon>
        <taxon>Burkholderiales</taxon>
        <taxon>Oxalobacteraceae</taxon>
        <taxon>Actimicrobium</taxon>
    </lineage>
</organism>
<keyword evidence="2" id="KW-0732">Signal</keyword>